<evidence type="ECO:0000313" key="20">
    <source>
        <dbReference type="Proteomes" id="UP000321172"/>
    </source>
</evidence>
<evidence type="ECO:0000256" key="6">
    <source>
        <dbReference type="ARBA" id="ARBA00022676"/>
    </source>
</evidence>
<feature type="region of interest" description="Disordered" evidence="15">
    <location>
        <begin position="676"/>
        <end position="706"/>
    </location>
</feature>
<evidence type="ECO:0000256" key="7">
    <source>
        <dbReference type="ARBA" id="ARBA00022679"/>
    </source>
</evidence>
<reference evidence="19 20" key="1">
    <citation type="journal article" date="2013" name="J. Microbiol. Biotechnol.">
        <title>Novosphingobium ginsenosidimutans sp. nov., with the ability to convert ginsenoside.</title>
        <authorList>
            <person name="Kim J.K."/>
            <person name="He D."/>
            <person name="Liu Q.M."/>
            <person name="Park H.Y."/>
            <person name="Jung M.S."/>
            <person name="Yoon M.H."/>
            <person name="Kim S.C."/>
            <person name="Im W.T."/>
        </authorList>
    </citation>
    <scope>NUCLEOTIDE SEQUENCE [LARGE SCALE GENOMIC DNA]</scope>
    <source>
        <strain evidence="19 20">FW-6</strain>
    </source>
</reference>
<keyword evidence="4" id="KW-0121">Carboxypeptidase</keyword>
<keyword evidence="12" id="KW-0961">Cell wall biogenesis/degradation</keyword>
<evidence type="ECO:0000256" key="16">
    <source>
        <dbReference type="SAM" id="Phobius"/>
    </source>
</evidence>
<dbReference type="Proteomes" id="UP000321172">
    <property type="component" value="Chromosome"/>
</dbReference>
<evidence type="ECO:0000256" key="14">
    <source>
        <dbReference type="ARBA" id="ARBA00049902"/>
    </source>
</evidence>
<comment type="pathway">
    <text evidence="1">Cell wall biogenesis; peptidoglycan biosynthesis.</text>
</comment>
<evidence type="ECO:0000259" key="17">
    <source>
        <dbReference type="Pfam" id="PF00905"/>
    </source>
</evidence>
<feature type="domain" description="Penicillin-binding protein transpeptidase" evidence="17">
    <location>
        <begin position="338"/>
        <end position="561"/>
    </location>
</feature>
<comment type="catalytic activity">
    <reaction evidence="14">
        <text>[GlcNAc-(1-&gt;4)-Mur2Ac(oyl-L-Ala-gamma-D-Glu-L-Lys-D-Ala-D-Ala)](n)-di-trans,octa-cis-undecaprenyl diphosphate + beta-D-GlcNAc-(1-&gt;4)-Mur2Ac(oyl-L-Ala-gamma-D-Glu-L-Lys-D-Ala-D-Ala)-di-trans,octa-cis-undecaprenyl diphosphate = [GlcNAc-(1-&gt;4)-Mur2Ac(oyl-L-Ala-gamma-D-Glu-L-Lys-D-Ala-D-Ala)](n+1)-di-trans,octa-cis-undecaprenyl diphosphate + di-trans,octa-cis-undecaprenyl diphosphate + H(+)</text>
        <dbReference type="Rhea" id="RHEA:23708"/>
        <dbReference type="Rhea" id="RHEA-COMP:9602"/>
        <dbReference type="Rhea" id="RHEA-COMP:9603"/>
        <dbReference type="ChEBI" id="CHEBI:15378"/>
        <dbReference type="ChEBI" id="CHEBI:58405"/>
        <dbReference type="ChEBI" id="CHEBI:60033"/>
        <dbReference type="ChEBI" id="CHEBI:78435"/>
        <dbReference type="EC" id="2.4.99.28"/>
    </reaction>
</comment>
<keyword evidence="5" id="KW-0645">Protease</keyword>
<comment type="similarity">
    <text evidence="3">In the N-terminal section; belongs to the glycosyltransferase 51 family.</text>
</comment>
<dbReference type="PANTHER" id="PTHR32282:SF33">
    <property type="entry name" value="PEPTIDOGLYCAN GLYCOSYLTRANSFERASE"/>
    <property type="match status" value="1"/>
</dbReference>
<feature type="region of interest" description="Disordered" evidence="15">
    <location>
        <begin position="1"/>
        <end position="26"/>
    </location>
</feature>
<evidence type="ECO:0000256" key="8">
    <source>
        <dbReference type="ARBA" id="ARBA00022801"/>
    </source>
</evidence>
<evidence type="ECO:0000256" key="3">
    <source>
        <dbReference type="ARBA" id="ARBA00007739"/>
    </source>
</evidence>
<dbReference type="AlphaFoldDB" id="A0A5B8S4P9"/>
<evidence type="ECO:0000256" key="11">
    <source>
        <dbReference type="ARBA" id="ARBA00023268"/>
    </source>
</evidence>
<keyword evidence="16" id="KW-0812">Transmembrane</keyword>
<dbReference type="RefSeq" id="WP_147090618.1">
    <property type="nucleotide sequence ID" value="NZ_BAABJD010000005.1"/>
</dbReference>
<evidence type="ECO:0000256" key="9">
    <source>
        <dbReference type="ARBA" id="ARBA00022960"/>
    </source>
</evidence>
<evidence type="ECO:0000256" key="13">
    <source>
        <dbReference type="ARBA" id="ARBA00034000"/>
    </source>
</evidence>
<keyword evidence="16" id="KW-0472">Membrane</keyword>
<comment type="catalytic activity">
    <reaction evidence="13">
        <text>Preferential cleavage: (Ac)2-L-Lys-D-Ala-|-D-Ala. Also transpeptidation of peptidyl-alanyl moieties that are N-acyl substituents of D-alanine.</text>
        <dbReference type="EC" id="3.4.16.4"/>
    </reaction>
</comment>
<feature type="region of interest" description="Disordered" evidence="15">
    <location>
        <begin position="599"/>
        <end position="627"/>
    </location>
</feature>
<comment type="similarity">
    <text evidence="2">In the C-terminal section; belongs to the transpeptidase family.</text>
</comment>
<dbReference type="GO" id="GO:0009252">
    <property type="term" value="P:peptidoglycan biosynthetic process"/>
    <property type="evidence" value="ECO:0007669"/>
    <property type="project" value="UniProtKB-UniPathway"/>
</dbReference>
<sequence>MNELRPGDRDPHLSPGALPPHEGGEPAPLPVPARGKWWWLKRSLQAMLLLFALLIAWLALTAPLSKSLEPIAPPQITLLAADGTPFARNGAIVDKPVKAAELPPHVKQAFIAIEDRRFYSHWGVDPRSIARAVASNITSSRTQGGSTITQQLAKFTFLTPERSLTRKAREALIAFWLEAWLSKDEILERYLSNAYFGDNTYGLRAASLHYFYRQPEKLTPAQAAMLAGLVQAPTRLAPTRNYAAAKKRMELVKAAMVAEGYLTASAAAGMPYPQLDLRNRNDLPSGTYFADWVLPQIRAENESGYARETLRTTLDTRLQRAARNAIARAGLGQAQAALVAMRPSGEVVAMVGGRDYAASPFNRATQARRQPGSTFKLFVYLAALKNGWKPDDRIDNRPILTGGYRPKNYADRYSDTITLRDAFATSSNVATVRLFSQVGDLKVIALARAMGVTAPMDPGDPSVALGTSGMTLLELTAAYAGVAGNSYPVKPRAFPVEEQGWFERLVFGPSRFSGQVHEDIETMLRRTVEAGTGRAAALGRPAFGKTGTSQDNRDALFVGYSGDLVVGVWVGNDDNTPLQGVTGGGLPAKIWRDFMRSARGAQPAPARPQPNPSGPVEPLDAPEALPIPEIPLGDARVRFENGRAVISTQVGGTPVGVDIDLGNEAAEAQRRAAAALREASARTSEAARETQRRIEAEANRRAQGPG</sequence>
<dbReference type="KEGG" id="ngf:FRF71_10575"/>
<dbReference type="InterPro" id="IPR001460">
    <property type="entry name" value="PCN-bd_Tpept"/>
</dbReference>
<dbReference type="FunFam" id="1.10.3810.10:FF:000001">
    <property type="entry name" value="Penicillin-binding protein 1A"/>
    <property type="match status" value="1"/>
</dbReference>
<keyword evidence="6" id="KW-0328">Glycosyltransferase</keyword>
<dbReference type="SUPFAM" id="SSF56601">
    <property type="entry name" value="beta-lactamase/transpeptidase-like"/>
    <property type="match status" value="1"/>
</dbReference>
<dbReference type="Gene3D" id="3.40.710.10">
    <property type="entry name" value="DD-peptidase/beta-lactamase superfamily"/>
    <property type="match status" value="1"/>
</dbReference>
<evidence type="ECO:0000256" key="1">
    <source>
        <dbReference type="ARBA" id="ARBA00004752"/>
    </source>
</evidence>
<dbReference type="GO" id="GO:0009002">
    <property type="term" value="F:serine-type D-Ala-D-Ala carboxypeptidase activity"/>
    <property type="evidence" value="ECO:0007669"/>
    <property type="project" value="UniProtKB-EC"/>
</dbReference>
<dbReference type="GO" id="GO:0008658">
    <property type="term" value="F:penicillin binding"/>
    <property type="evidence" value="ECO:0007669"/>
    <property type="project" value="InterPro"/>
</dbReference>
<dbReference type="SUPFAM" id="SSF53955">
    <property type="entry name" value="Lysozyme-like"/>
    <property type="match status" value="1"/>
</dbReference>
<dbReference type="Pfam" id="PF00905">
    <property type="entry name" value="Transpeptidase"/>
    <property type="match status" value="1"/>
</dbReference>
<dbReference type="UniPathway" id="UPA00219"/>
<keyword evidence="10" id="KW-0573">Peptidoglycan synthesis</keyword>
<accession>A0A5B8S4P9</accession>
<dbReference type="GO" id="GO:0006508">
    <property type="term" value="P:proteolysis"/>
    <property type="evidence" value="ECO:0007669"/>
    <property type="project" value="UniProtKB-KW"/>
</dbReference>
<dbReference type="InterPro" id="IPR023346">
    <property type="entry name" value="Lysozyme-like_dom_sf"/>
</dbReference>
<keyword evidence="20" id="KW-1185">Reference proteome</keyword>
<dbReference type="OrthoDB" id="9766909at2"/>
<evidence type="ECO:0000313" key="19">
    <source>
        <dbReference type="EMBL" id="QEA16539.1"/>
    </source>
</evidence>
<evidence type="ECO:0000256" key="2">
    <source>
        <dbReference type="ARBA" id="ARBA00007090"/>
    </source>
</evidence>
<keyword evidence="16" id="KW-1133">Transmembrane helix</keyword>
<keyword evidence="9" id="KW-0133">Cell shape</keyword>
<evidence type="ECO:0000256" key="12">
    <source>
        <dbReference type="ARBA" id="ARBA00023316"/>
    </source>
</evidence>
<feature type="compositionally biased region" description="Basic and acidic residues" evidence="15">
    <location>
        <begin position="1"/>
        <end position="12"/>
    </location>
</feature>
<dbReference type="EMBL" id="CP042345">
    <property type="protein sequence ID" value="QEA16539.1"/>
    <property type="molecule type" value="Genomic_DNA"/>
</dbReference>
<dbReference type="GO" id="GO:0008955">
    <property type="term" value="F:peptidoglycan glycosyltransferase activity"/>
    <property type="evidence" value="ECO:0007669"/>
    <property type="project" value="UniProtKB-EC"/>
</dbReference>
<gene>
    <name evidence="19" type="ORF">FRF71_10575</name>
</gene>
<name>A0A5B8S4P9_9SPHN</name>
<evidence type="ECO:0000256" key="10">
    <source>
        <dbReference type="ARBA" id="ARBA00022984"/>
    </source>
</evidence>
<evidence type="ECO:0000256" key="4">
    <source>
        <dbReference type="ARBA" id="ARBA00022645"/>
    </source>
</evidence>
<evidence type="ECO:0000256" key="5">
    <source>
        <dbReference type="ARBA" id="ARBA00022670"/>
    </source>
</evidence>
<evidence type="ECO:0000259" key="18">
    <source>
        <dbReference type="Pfam" id="PF00912"/>
    </source>
</evidence>
<keyword evidence="7" id="KW-0808">Transferase</keyword>
<dbReference type="GO" id="GO:0030288">
    <property type="term" value="C:outer membrane-bounded periplasmic space"/>
    <property type="evidence" value="ECO:0007669"/>
    <property type="project" value="TreeGrafter"/>
</dbReference>
<dbReference type="InterPro" id="IPR001264">
    <property type="entry name" value="Glyco_trans_51"/>
</dbReference>
<dbReference type="InterPro" id="IPR050396">
    <property type="entry name" value="Glycosyltr_51/Transpeptidase"/>
</dbReference>
<evidence type="ECO:0000256" key="15">
    <source>
        <dbReference type="SAM" id="MobiDB-lite"/>
    </source>
</evidence>
<protein>
    <submittedName>
        <fullName evidence="19">Penicillin-binding protein</fullName>
    </submittedName>
</protein>
<dbReference type="GO" id="GO:0008360">
    <property type="term" value="P:regulation of cell shape"/>
    <property type="evidence" value="ECO:0007669"/>
    <property type="project" value="UniProtKB-KW"/>
</dbReference>
<keyword evidence="8" id="KW-0378">Hydrolase</keyword>
<feature type="compositionally biased region" description="Basic and acidic residues" evidence="15">
    <location>
        <begin position="685"/>
        <end position="700"/>
    </location>
</feature>
<dbReference type="InterPro" id="IPR012338">
    <property type="entry name" value="Beta-lactam/transpept-like"/>
</dbReference>
<dbReference type="GO" id="GO:0071555">
    <property type="term" value="P:cell wall organization"/>
    <property type="evidence" value="ECO:0007669"/>
    <property type="project" value="UniProtKB-KW"/>
</dbReference>
<proteinExistence type="inferred from homology"/>
<organism evidence="19 20">
    <name type="scientific">Novosphingobium ginsenosidimutans</name>
    <dbReference type="NCBI Taxonomy" id="1176536"/>
    <lineage>
        <taxon>Bacteria</taxon>
        <taxon>Pseudomonadati</taxon>
        <taxon>Pseudomonadota</taxon>
        <taxon>Alphaproteobacteria</taxon>
        <taxon>Sphingomonadales</taxon>
        <taxon>Sphingomonadaceae</taxon>
        <taxon>Novosphingobium</taxon>
    </lineage>
</organism>
<feature type="transmembrane region" description="Helical" evidence="16">
    <location>
        <begin position="44"/>
        <end position="64"/>
    </location>
</feature>
<keyword evidence="11" id="KW-0511">Multifunctional enzyme</keyword>
<dbReference type="Gene3D" id="1.10.3810.10">
    <property type="entry name" value="Biosynthetic peptidoglycan transglycosylase-like"/>
    <property type="match status" value="1"/>
</dbReference>
<dbReference type="Pfam" id="PF00912">
    <property type="entry name" value="Transgly"/>
    <property type="match status" value="1"/>
</dbReference>
<feature type="domain" description="Glycosyl transferase family 51" evidence="18">
    <location>
        <begin position="94"/>
        <end position="256"/>
    </location>
</feature>
<dbReference type="PANTHER" id="PTHR32282">
    <property type="entry name" value="BINDING PROTEIN TRANSPEPTIDASE, PUTATIVE-RELATED"/>
    <property type="match status" value="1"/>
</dbReference>
<feature type="compositionally biased region" description="Pro residues" evidence="15">
    <location>
        <begin position="605"/>
        <end position="615"/>
    </location>
</feature>
<dbReference type="InterPro" id="IPR036950">
    <property type="entry name" value="PBP_transglycosylase"/>
</dbReference>